<dbReference type="PRINTS" id="PR00081">
    <property type="entry name" value="GDHRDH"/>
</dbReference>
<dbReference type="PANTHER" id="PTHR24321">
    <property type="entry name" value="DEHYDROGENASES, SHORT CHAIN"/>
    <property type="match status" value="1"/>
</dbReference>
<dbReference type="RefSeq" id="WP_148376986.1">
    <property type="nucleotide sequence ID" value="NZ_VSIY01000004.1"/>
</dbReference>
<comment type="caution">
    <text evidence="3">The sequence shown here is derived from an EMBL/GenBank/DDBJ whole genome shotgun (WGS) entry which is preliminary data.</text>
</comment>
<evidence type="ECO:0000313" key="4">
    <source>
        <dbReference type="Proteomes" id="UP000322080"/>
    </source>
</evidence>
<organism evidence="3 4">
    <name type="scientific">Maritimibacter fusiformis</name>
    <dbReference type="NCBI Taxonomy" id="2603819"/>
    <lineage>
        <taxon>Bacteria</taxon>
        <taxon>Pseudomonadati</taxon>
        <taxon>Pseudomonadota</taxon>
        <taxon>Alphaproteobacteria</taxon>
        <taxon>Rhodobacterales</taxon>
        <taxon>Roseobacteraceae</taxon>
        <taxon>Maritimibacter</taxon>
    </lineage>
</organism>
<dbReference type="InterPro" id="IPR020904">
    <property type="entry name" value="Sc_DH/Rdtase_CS"/>
</dbReference>
<accession>A0A5D0RNS2</accession>
<dbReference type="AlphaFoldDB" id="A0A5D0RNS2"/>
<dbReference type="InterPro" id="IPR036291">
    <property type="entry name" value="NAD(P)-bd_dom_sf"/>
</dbReference>
<sequence>MADFAGKVVQITGAASGLGALAAQEFAAKGARLMLSDVNAGGLDEITRALAARGAEVLAEAFSVSDDSAMAAHVAAGVARFGRLDIALNNAGIAAGLNRLPDIPLGDYDRIMEVNARGVFVGMRHQIPAMLAAGGGSILNTASAAGLVGAGQLAAYAASKHAVVGMTRSAADELARHNIRVNANCPSFADTAMVAAMSDEITARHAIPPDEARARIAARVPMHRVADPAEVVQAMLWIVSDENSFMTGQAVSVDGGLTAI</sequence>
<dbReference type="Pfam" id="PF13561">
    <property type="entry name" value="adh_short_C2"/>
    <property type="match status" value="1"/>
</dbReference>
<evidence type="ECO:0000313" key="3">
    <source>
        <dbReference type="EMBL" id="TYB82224.1"/>
    </source>
</evidence>
<keyword evidence="2" id="KW-0560">Oxidoreductase</keyword>
<comment type="similarity">
    <text evidence="1">Belongs to the short-chain dehydrogenases/reductases (SDR) family.</text>
</comment>
<dbReference type="PRINTS" id="PR00080">
    <property type="entry name" value="SDRFAMILY"/>
</dbReference>
<dbReference type="FunFam" id="3.40.50.720:FF:000084">
    <property type="entry name" value="Short-chain dehydrogenase reductase"/>
    <property type="match status" value="1"/>
</dbReference>
<dbReference type="PROSITE" id="PS00061">
    <property type="entry name" value="ADH_SHORT"/>
    <property type="match status" value="1"/>
</dbReference>
<gene>
    <name evidence="3" type="ORF">FVF75_05715</name>
</gene>
<dbReference type="Gene3D" id="3.40.50.720">
    <property type="entry name" value="NAD(P)-binding Rossmann-like Domain"/>
    <property type="match status" value="1"/>
</dbReference>
<dbReference type="CDD" id="cd05233">
    <property type="entry name" value="SDR_c"/>
    <property type="match status" value="1"/>
</dbReference>
<evidence type="ECO:0000256" key="2">
    <source>
        <dbReference type="ARBA" id="ARBA00023002"/>
    </source>
</evidence>
<keyword evidence="4" id="KW-1185">Reference proteome</keyword>
<reference evidence="3 4" key="1">
    <citation type="submission" date="2019-08" db="EMBL/GenBank/DDBJ databases">
        <title>Identification of a novel species of the genus Boseongicola.</title>
        <authorList>
            <person name="Zhang X.-Q."/>
        </authorList>
    </citation>
    <scope>NUCLEOTIDE SEQUENCE [LARGE SCALE GENOMIC DNA]</scope>
    <source>
        <strain evidence="3 4">HY14</strain>
    </source>
</reference>
<dbReference type="SUPFAM" id="SSF51735">
    <property type="entry name" value="NAD(P)-binding Rossmann-fold domains"/>
    <property type="match status" value="1"/>
</dbReference>
<protein>
    <submittedName>
        <fullName evidence="3">SDR family oxidoreductase</fullName>
    </submittedName>
</protein>
<dbReference type="EMBL" id="VSIY01000004">
    <property type="protein sequence ID" value="TYB82224.1"/>
    <property type="molecule type" value="Genomic_DNA"/>
</dbReference>
<dbReference type="Proteomes" id="UP000322080">
    <property type="component" value="Unassembled WGS sequence"/>
</dbReference>
<name>A0A5D0RNS2_9RHOB</name>
<dbReference type="GO" id="GO:0016491">
    <property type="term" value="F:oxidoreductase activity"/>
    <property type="evidence" value="ECO:0007669"/>
    <property type="project" value="UniProtKB-KW"/>
</dbReference>
<evidence type="ECO:0000256" key="1">
    <source>
        <dbReference type="ARBA" id="ARBA00006484"/>
    </source>
</evidence>
<proteinExistence type="inferred from homology"/>
<dbReference type="PANTHER" id="PTHR24321:SF8">
    <property type="entry name" value="ESTRADIOL 17-BETA-DEHYDROGENASE 8-RELATED"/>
    <property type="match status" value="1"/>
</dbReference>
<dbReference type="InterPro" id="IPR002347">
    <property type="entry name" value="SDR_fam"/>
</dbReference>